<feature type="coiled-coil region" evidence="2">
    <location>
        <begin position="562"/>
        <end position="590"/>
    </location>
</feature>
<organism evidence="4 5">
    <name type="scientific">Cannabis sativa</name>
    <name type="common">Hemp</name>
    <name type="synonym">Marijuana</name>
    <dbReference type="NCBI Taxonomy" id="3483"/>
    <lineage>
        <taxon>Eukaryota</taxon>
        <taxon>Viridiplantae</taxon>
        <taxon>Streptophyta</taxon>
        <taxon>Embryophyta</taxon>
        <taxon>Tracheophyta</taxon>
        <taxon>Spermatophyta</taxon>
        <taxon>Magnoliopsida</taxon>
        <taxon>eudicotyledons</taxon>
        <taxon>Gunneridae</taxon>
        <taxon>Pentapetalae</taxon>
        <taxon>rosids</taxon>
        <taxon>fabids</taxon>
        <taxon>Rosales</taxon>
        <taxon>Cannabaceae</taxon>
        <taxon>Cannabis</taxon>
    </lineage>
</organism>
<accession>A0A7J6F8D0</accession>
<keyword evidence="2" id="KW-0175">Coiled coil</keyword>
<evidence type="ECO:0000313" key="5">
    <source>
        <dbReference type="Proteomes" id="UP000583929"/>
    </source>
</evidence>
<dbReference type="AlphaFoldDB" id="A0A7J6F8D0"/>
<feature type="domain" description="DC1" evidence="3">
    <location>
        <begin position="125"/>
        <end position="172"/>
    </location>
</feature>
<evidence type="ECO:0000259" key="3">
    <source>
        <dbReference type="Pfam" id="PF03107"/>
    </source>
</evidence>
<dbReference type="EMBL" id="JAATIQ010000250">
    <property type="protein sequence ID" value="KAF4366962.1"/>
    <property type="molecule type" value="Genomic_DNA"/>
</dbReference>
<dbReference type="PANTHER" id="PTHR46288:SF80">
    <property type="entry name" value="CYSTEINE_HISTIDINE-RICH C1 DOMAIN FAMILY PROTEIN"/>
    <property type="match status" value="1"/>
</dbReference>
<dbReference type="InterPro" id="IPR004146">
    <property type="entry name" value="DC1"/>
</dbReference>
<feature type="domain" description="DC1" evidence="3">
    <location>
        <begin position="308"/>
        <end position="356"/>
    </location>
</feature>
<evidence type="ECO:0000256" key="2">
    <source>
        <dbReference type="SAM" id="Coils"/>
    </source>
</evidence>
<name>A0A7J6F8D0_CANSA</name>
<sequence length="626" mass="73776">MGNSHTHNLILQEESNDHIKCCICSDEISQPPFIECESCDDYYSHITCEEFISSCDDQINHPFHPSHLLKLSTDEFYFICSSCHQIHFFNPCFTCDQCNFYMDIKCFRMPPITCDDDREHIQHVTHQHPMPLLWPDETEDIECFACRVTCSGEGEACYGCKPCKYFLHKSCAQLPLQIQPHSCHDQDHPLSLFVASKLFITCKICYKDNLLFTYGCGECDFHLCINCATTVFLPIFKYKYHHHPLYFVEKIHTKIDKCHSYDSYCQNPMLQDSVEFKYTTSSIFFCMKCDFKLHFLCGMLPRSIKYEYHRHPLTLTDLVMENENGEYCCDICESEREPRVCVYYCEDCVYIAHVHCLAPQIINIFKGDVKDVNLKMVGEDMSKFIPIDQCDNAELEEKKNGMPQLNLEDLIFKLDTTELMPQLKHHRYKESILHMLTYSHSNETKDENIDDILRFSSFTERKFMSVIYNEFHKNYLENKIDIASSDLELKLVDVEVMKKMHSTLLIDITKDLLQQWYRHILFSKDCAHFEVDFLNVVLRKITRYFFYLQVSKLLGSEIPTIINEKKAKLQEEMNEKIEKIQKKISMNKARLEKCKTFCEYNSKKEFMKKGLNRVMTSKWKTAGHSD</sequence>
<dbReference type="InterPro" id="IPR046349">
    <property type="entry name" value="C1-like_sf"/>
</dbReference>
<comment type="caution">
    <text evidence="4">The sequence shown here is derived from an EMBL/GenBank/DDBJ whole genome shotgun (WGS) entry which is preliminary data.</text>
</comment>
<gene>
    <name evidence="4" type="ORF">G4B88_029286</name>
</gene>
<keyword evidence="5" id="KW-1185">Reference proteome</keyword>
<dbReference type="Pfam" id="PF03107">
    <property type="entry name" value="C1_2"/>
    <property type="match status" value="2"/>
</dbReference>
<evidence type="ECO:0000256" key="1">
    <source>
        <dbReference type="ARBA" id="ARBA00022737"/>
    </source>
</evidence>
<dbReference type="SUPFAM" id="SSF57889">
    <property type="entry name" value="Cysteine-rich domain"/>
    <property type="match status" value="3"/>
</dbReference>
<keyword evidence="1" id="KW-0677">Repeat</keyword>
<proteinExistence type="predicted"/>
<evidence type="ECO:0000313" key="4">
    <source>
        <dbReference type="EMBL" id="KAF4366962.1"/>
    </source>
</evidence>
<dbReference type="PANTHER" id="PTHR46288">
    <property type="entry name" value="PHORBOL-ESTER/DAG-TYPE DOMAIN-CONTAINING PROTEIN"/>
    <property type="match status" value="1"/>
</dbReference>
<dbReference type="Proteomes" id="UP000583929">
    <property type="component" value="Unassembled WGS sequence"/>
</dbReference>
<reference evidence="4 5" key="1">
    <citation type="journal article" date="2020" name="bioRxiv">
        <title>Sequence and annotation of 42 cannabis genomes reveals extensive copy number variation in cannabinoid synthesis and pathogen resistance genes.</title>
        <authorList>
            <person name="Mckernan K.J."/>
            <person name="Helbert Y."/>
            <person name="Kane L.T."/>
            <person name="Ebling H."/>
            <person name="Zhang L."/>
            <person name="Liu B."/>
            <person name="Eaton Z."/>
            <person name="Mclaughlin S."/>
            <person name="Kingan S."/>
            <person name="Baybayan P."/>
            <person name="Concepcion G."/>
            <person name="Jordan M."/>
            <person name="Riva A."/>
            <person name="Barbazuk W."/>
            <person name="Harkins T."/>
        </authorList>
    </citation>
    <scope>NUCLEOTIDE SEQUENCE [LARGE SCALE GENOMIC DNA]</scope>
    <source>
        <strain evidence="5">cv. Jamaican Lion 4</strain>
        <tissue evidence="4">Leaf</tissue>
    </source>
</reference>
<protein>
    <recommendedName>
        <fullName evidence="3">DC1 domain-containing protein</fullName>
    </recommendedName>
</protein>